<dbReference type="Proteomes" id="UP000811545">
    <property type="component" value="Unassembled WGS sequence"/>
</dbReference>
<dbReference type="PANTHER" id="PTHR43053">
    <property type="entry name" value="GLYCOSIDASE FAMILY 31"/>
    <property type="match status" value="1"/>
</dbReference>
<evidence type="ECO:0000313" key="3">
    <source>
        <dbReference type="EMBL" id="MBT9144356.1"/>
    </source>
</evidence>
<name>A0A9E2F3W8_PSYF1</name>
<dbReference type="EC" id="3.2.1.22" evidence="3"/>
<dbReference type="GO" id="GO:0004557">
    <property type="term" value="F:alpha-galactosidase activity"/>
    <property type="evidence" value="ECO:0007669"/>
    <property type="project" value="UniProtKB-EC"/>
</dbReference>
<gene>
    <name evidence="3" type="primary">galA</name>
    <name evidence="3" type="ORF">DDT42_00191</name>
</gene>
<organism evidence="3 4">
    <name type="scientific">Psychracetigena formicireducens</name>
    <dbReference type="NCBI Taxonomy" id="2986056"/>
    <lineage>
        <taxon>Bacteria</taxon>
        <taxon>Bacillati</taxon>
        <taxon>Candidatus Lithacetigenota</taxon>
        <taxon>Candidatus Psychracetigena</taxon>
    </lineage>
</organism>
<keyword evidence="2 3" id="KW-0326">Glycosidase</keyword>
<accession>A0A9E2F3W8</accession>
<evidence type="ECO:0000313" key="4">
    <source>
        <dbReference type="Proteomes" id="UP000811545"/>
    </source>
</evidence>
<evidence type="ECO:0000256" key="1">
    <source>
        <dbReference type="ARBA" id="ARBA00022801"/>
    </source>
</evidence>
<dbReference type="Pfam" id="PF02065">
    <property type="entry name" value="Melibiase"/>
    <property type="match status" value="1"/>
</dbReference>
<keyword evidence="1 3" id="KW-0378">Hydrolase</keyword>
<protein>
    <submittedName>
        <fullName evidence="3">Alpha-galactosidase</fullName>
        <ecNumber evidence="3">3.2.1.22</ecNumber>
    </submittedName>
</protein>
<dbReference type="Gene3D" id="3.20.20.70">
    <property type="entry name" value="Aldolase class I"/>
    <property type="match status" value="1"/>
</dbReference>
<dbReference type="PANTHER" id="PTHR43053:SF3">
    <property type="entry name" value="ALPHA-GALACTOSIDASE C-RELATED"/>
    <property type="match status" value="1"/>
</dbReference>
<sequence length="569" mass="66721">MTSLSFNSFTLNFQGLEISLKDKKITSAEEYYDDPNIKVKFSFDNNRILGHAFTDKLLYIDNISLSFKVICANKIYFYKNGFQSWSPSEELSHPVKQAKPFFLPLKKHFLDPISYIKVPPGSSLSHFFTYLRCGEHKLYFIPKDNHETITHFTFNFQKKEFRIILEVGKEVLGEINFLELNLLTDWVYWRNTSPPDRQFTWCSWYFYYRKIDEKIILDNLSKANKLPFKLNYFQIDDGWQESIGDWKENKKFPAGLKEMASQIKDAGIKPGIWIAPFVVEKKSRIFQEKKDWILKNEKGKLITAGFNPLWSGFFYTLDITRPEVQDYLSERLDYLKQCGFNLFKCDFLYSLLIKGNHYQKNLSRNEVLQTGISLLKKMVGKEVLLGCGAPLLLSPDTYDILRIGTDTANHWSNILGFLLNYQAMPSVYNALHNTLTRQFLDGAFFLNDPDVAYLRKTNLSYHQNRTVIINNYLLFYYFSFSDPIDLIDQKNLNLLQELQNYKDFKVENSTITDNIFYFEGKTLSENIYIWVNFSFEPAIVDLPANLIPILNTERTGAFKPYETKVFKKT</sequence>
<dbReference type="CDD" id="cd14791">
    <property type="entry name" value="GH36"/>
    <property type="match status" value="1"/>
</dbReference>
<dbReference type="SUPFAM" id="SSF51445">
    <property type="entry name" value="(Trans)glycosidases"/>
    <property type="match status" value="1"/>
</dbReference>
<dbReference type="InterPro" id="IPR017853">
    <property type="entry name" value="GH"/>
</dbReference>
<dbReference type="InterPro" id="IPR002252">
    <property type="entry name" value="Glyco_hydro_36"/>
</dbReference>
<dbReference type="AlphaFoldDB" id="A0A9E2F3W8"/>
<comment type="caution">
    <text evidence="3">The sequence shown here is derived from an EMBL/GenBank/DDBJ whole genome shotgun (WGS) entry which is preliminary data.</text>
</comment>
<dbReference type="InterPro" id="IPR013785">
    <property type="entry name" value="Aldolase_TIM"/>
</dbReference>
<reference evidence="3 4" key="1">
    <citation type="journal article" date="2021" name="bioRxiv">
        <title>Unique metabolic strategies in Hadean analogues reveal hints for primordial physiology.</title>
        <authorList>
            <person name="Nobu M.K."/>
            <person name="Nakai R."/>
            <person name="Tamazawa S."/>
            <person name="Mori H."/>
            <person name="Toyoda A."/>
            <person name="Ijiri A."/>
            <person name="Suzuki S."/>
            <person name="Kurokawa K."/>
            <person name="Kamagata Y."/>
            <person name="Tamaki H."/>
        </authorList>
    </citation>
    <scope>NUCLEOTIDE SEQUENCE [LARGE SCALE GENOMIC DNA]</scope>
    <source>
        <strain evidence="3">BS525</strain>
    </source>
</reference>
<proteinExistence type="predicted"/>
<dbReference type="InterPro" id="IPR050985">
    <property type="entry name" value="Alpha-glycosidase_related"/>
</dbReference>
<dbReference type="GO" id="GO:0016052">
    <property type="term" value="P:carbohydrate catabolic process"/>
    <property type="evidence" value="ECO:0007669"/>
    <property type="project" value="InterPro"/>
</dbReference>
<evidence type="ECO:0000256" key="2">
    <source>
        <dbReference type="ARBA" id="ARBA00023295"/>
    </source>
</evidence>
<dbReference type="EMBL" id="QLTW01000005">
    <property type="protein sequence ID" value="MBT9144356.1"/>
    <property type="molecule type" value="Genomic_DNA"/>
</dbReference>